<feature type="region of interest" description="Disordered" evidence="1">
    <location>
        <begin position="1"/>
        <end position="42"/>
    </location>
</feature>
<dbReference type="GO" id="GO:0008168">
    <property type="term" value="F:methyltransferase activity"/>
    <property type="evidence" value="ECO:0007669"/>
    <property type="project" value="UniProtKB-KW"/>
</dbReference>
<evidence type="ECO:0000313" key="2">
    <source>
        <dbReference type="EMBL" id="MDV7217888.1"/>
    </source>
</evidence>
<gene>
    <name evidence="2" type="ORF">R5A26_18200</name>
</gene>
<dbReference type="InterPro" id="IPR029063">
    <property type="entry name" value="SAM-dependent_MTases_sf"/>
</dbReference>
<dbReference type="EMBL" id="JAWMAJ010000054">
    <property type="protein sequence ID" value="MDV7217888.1"/>
    <property type="molecule type" value="Genomic_DNA"/>
</dbReference>
<evidence type="ECO:0000256" key="1">
    <source>
        <dbReference type="SAM" id="MobiDB-lite"/>
    </source>
</evidence>
<dbReference type="PANTHER" id="PTHR43167:SF1">
    <property type="entry name" value="PUTATIVE (AFU_ORTHOLOGUE AFUA_6G01830)-RELATED"/>
    <property type="match status" value="1"/>
</dbReference>
<proteinExistence type="predicted"/>
<reference evidence="2 3" key="1">
    <citation type="submission" date="2023-10" db="EMBL/GenBank/DDBJ databases">
        <title>Characterization of rhizosphere-enriched actinobacteria from wheat plants lab-grown on chernevaya soil.</title>
        <authorList>
            <person name="Tikhonova E.N."/>
            <person name="Konopkin A."/>
            <person name="Kravchenko I.K."/>
        </authorList>
    </citation>
    <scope>NUCLEOTIDE SEQUENCE [LARGE SCALE GENOMIC DNA]</scope>
    <source>
        <strain evidence="2 3">RR29</strain>
    </source>
</reference>
<dbReference type="CDD" id="cd02440">
    <property type="entry name" value="AdoMet_MTases"/>
    <property type="match status" value="1"/>
</dbReference>
<dbReference type="SUPFAM" id="SSF53335">
    <property type="entry name" value="S-adenosyl-L-methionine-dependent methyltransferases"/>
    <property type="match status" value="1"/>
</dbReference>
<dbReference type="Pfam" id="PF13578">
    <property type="entry name" value="Methyltransf_24"/>
    <property type="match status" value="1"/>
</dbReference>
<evidence type="ECO:0000313" key="3">
    <source>
        <dbReference type="Proteomes" id="UP001187346"/>
    </source>
</evidence>
<comment type="caution">
    <text evidence="2">The sequence shown here is derived from an EMBL/GenBank/DDBJ whole genome shotgun (WGS) entry which is preliminary data.</text>
</comment>
<dbReference type="RefSeq" id="WP_317772041.1">
    <property type="nucleotide sequence ID" value="NZ_JAWMAJ010000054.1"/>
</dbReference>
<dbReference type="EC" id="2.1.1.-" evidence="2"/>
<dbReference type="Gene3D" id="3.40.50.150">
    <property type="entry name" value="Vaccinia Virus protein VP39"/>
    <property type="match status" value="1"/>
</dbReference>
<dbReference type="Proteomes" id="UP001187346">
    <property type="component" value="Unassembled WGS sequence"/>
</dbReference>
<protein>
    <submittedName>
        <fullName evidence="2">Class I SAM-dependent methyltransferase</fullName>
        <ecNumber evidence="2">2.1.1.-</ecNumber>
    </submittedName>
</protein>
<dbReference type="GO" id="GO:0032259">
    <property type="term" value="P:methylation"/>
    <property type="evidence" value="ECO:0007669"/>
    <property type="project" value="UniProtKB-KW"/>
</dbReference>
<keyword evidence="3" id="KW-1185">Reference proteome</keyword>
<name>A0ABU4FBC2_9ACTN</name>
<organism evidence="2 3">
    <name type="scientific">Streptomyces prunicolor</name>
    <dbReference type="NCBI Taxonomy" id="67348"/>
    <lineage>
        <taxon>Bacteria</taxon>
        <taxon>Bacillati</taxon>
        <taxon>Actinomycetota</taxon>
        <taxon>Actinomycetes</taxon>
        <taxon>Kitasatosporales</taxon>
        <taxon>Streptomycetaceae</taxon>
        <taxon>Streptomyces</taxon>
    </lineage>
</organism>
<keyword evidence="2" id="KW-0489">Methyltransferase</keyword>
<keyword evidence="2" id="KW-0808">Transferase</keyword>
<accession>A0ABU4FBC2</accession>
<dbReference type="PANTHER" id="PTHR43167">
    <property type="entry name" value="PUTATIVE (AFU_ORTHOLOGUE AFUA_6G01830)-RELATED"/>
    <property type="match status" value="1"/>
</dbReference>
<sequence length="216" mass="22997">MPAQNSTSPLRDPQITAVLDRLRSESRRPAGGGPRGGADTRDPHAYADIGFSIHADQGDLIYLLCRAIAATRVVDFATSVGVSTIYFAAAVRDNGGGTVIGSEIVPEKAATAQRNLAEAELDKYVDLRVGDARETLRDLGGPVDFALIDGWPISDGGPTLARQVIELIAPQLRTGAFVMNDNAESDYLDYIRDPANGFRSVTLPLKGSTELSVKVS</sequence>